<dbReference type="OrthoDB" id="1955280at2"/>
<dbReference type="RefSeq" id="WP_128753264.1">
    <property type="nucleotide sequence ID" value="NZ_CP035282.1"/>
</dbReference>
<dbReference type="KEGG" id="spoa:EQM13_16385"/>
<proteinExistence type="predicted"/>
<keyword evidence="2" id="KW-1185">Reference proteome</keyword>
<dbReference type="AlphaFoldDB" id="A0A410QGA2"/>
<accession>A0A410QGA2</accession>
<dbReference type="Proteomes" id="UP000287969">
    <property type="component" value="Chromosome"/>
</dbReference>
<evidence type="ECO:0000313" key="2">
    <source>
        <dbReference type="Proteomes" id="UP000287969"/>
    </source>
</evidence>
<gene>
    <name evidence="1" type="ORF">EQM13_16385</name>
</gene>
<name>A0A410QGA2_9FIRM</name>
<evidence type="ECO:0000313" key="1">
    <source>
        <dbReference type="EMBL" id="QAT63031.1"/>
    </source>
</evidence>
<organism evidence="1 2">
    <name type="scientific">Acidilutibacter cellobiosedens</name>
    <dbReference type="NCBI Taxonomy" id="2507161"/>
    <lineage>
        <taxon>Bacteria</taxon>
        <taxon>Bacillati</taxon>
        <taxon>Bacillota</taxon>
        <taxon>Tissierellia</taxon>
        <taxon>Tissierellales</taxon>
        <taxon>Acidilutibacteraceae</taxon>
        <taxon>Acidilutibacter</taxon>
    </lineage>
</organism>
<reference evidence="2" key="1">
    <citation type="submission" date="2019-01" db="EMBL/GenBank/DDBJ databases">
        <title>Draft genomes of a novel of Sporanaerobacter strains.</title>
        <authorList>
            <person name="Ma S."/>
        </authorList>
    </citation>
    <scope>NUCLEOTIDE SEQUENCE [LARGE SCALE GENOMIC DNA]</scope>
    <source>
        <strain evidence="2">NJN-17</strain>
    </source>
</reference>
<protein>
    <submittedName>
        <fullName evidence="1">Uncharacterized protein</fullName>
    </submittedName>
</protein>
<sequence>MINAEKKKALLELLKTNTGLVESYYFTLEQIGDLKTNYIDYMTTAPIDVNTELKRLVGANYDLCTALLTMLLREDHFSNGEFEIRYEQGQVTPIIKKMLELL</sequence>
<dbReference type="EMBL" id="CP035282">
    <property type="protein sequence ID" value="QAT63031.1"/>
    <property type="molecule type" value="Genomic_DNA"/>
</dbReference>